<evidence type="ECO:0000256" key="4">
    <source>
        <dbReference type="ARBA" id="ARBA00022723"/>
    </source>
</evidence>
<dbReference type="Proteomes" id="UP001501480">
    <property type="component" value="Unassembled WGS sequence"/>
</dbReference>
<evidence type="ECO:0000313" key="7">
    <source>
        <dbReference type="Proteomes" id="UP001501480"/>
    </source>
</evidence>
<dbReference type="PIRSF" id="PIRSF037489">
    <property type="entry name" value="UCP037489_NIF3_YqfO"/>
    <property type="match status" value="1"/>
</dbReference>
<keyword evidence="4 5" id="KW-0479">Metal-binding</keyword>
<dbReference type="RefSeq" id="WP_344326606.1">
    <property type="nucleotide sequence ID" value="NZ_BAAAPY010000004.1"/>
</dbReference>
<dbReference type="Gene3D" id="3.40.1390.30">
    <property type="entry name" value="NIF3 (NGG1p interacting factor 3)-like"/>
    <property type="match status" value="1"/>
</dbReference>
<evidence type="ECO:0000256" key="3">
    <source>
        <dbReference type="ARBA" id="ARBA00022112"/>
    </source>
</evidence>
<reference evidence="6 7" key="1">
    <citation type="journal article" date="2019" name="Int. J. Syst. Evol. Microbiol.">
        <title>The Global Catalogue of Microorganisms (GCM) 10K type strain sequencing project: providing services to taxonomists for standard genome sequencing and annotation.</title>
        <authorList>
            <consortium name="The Broad Institute Genomics Platform"/>
            <consortium name="The Broad Institute Genome Sequencing Center for Infectious Disease"/>
            <person name="Wu L."/>
            <person name="Ma J."/>
        </authorList>
    </citation>
    <scope>NUCLEOTIDE SEQUENCE [LARGE SCALE GENOMIC DNA]</scope>
    <source>
        <strain evidence="6 7">JCM 15749</strain>
    </source>
</reference>
<dbReference type="InterPro" id="IPR017221">
    <property type="entry name" value="DUF34/NIF3_bac"/>
</dbReference>
<dbReference type="SUPFAM" id="SSF102705">
    <property type="entry name" value="NIF3 (NGG1p interacting factor 3)-like"/>
    <property type="match status" value="1"/>
</dbReference>
<dbReference type="NCBIfam" id="TIGR00486">
    <property type="entry name" value="YbgI_SA1388"/>
    <property type="match status" value="1"/>
</dbReference>
<evidence type="ECO:0000256" key="2">
    <source>
        <dbReference type="ARBA" id="ARBA00011643"/>
    </source>
</evidence>
<dbReference type="PANTHER" id="PTHR13799:SF14">
    <property type="entry name" value="GTP CYCLOHYDROLASE 1 TYPE 2 HOMOLOG"/>
    <property type="match status" value="1"/>
</dbReference>
<comment type="subunit">
    <text evidence="2">Homohexamer.</text>
</comment>
<dbReference type="PANTHER" id="PTHR13799">
    <property type="entry name" value="NGG1 INTERACTING FACTOR 3"/>
    <property type="match status" value="1"/>
</dbReference>
<sequence length="375" mass="39712">MPTLRETVSVLDRLYDPRWADDWDAVGTVAGDPDAAVSRILFAVDPVRAVVEEAIEWGADLVVTHHPLHLKGVTSVAATTPKGRVVHDLISHGIALHTCHTNADSPPLGVSESMALALGLQDLAPLEADVDAVDGWVVYVPTAEATAVAAAMHDAGAGAIGDYDRVFFRSEGTGSFRPREGAVPAIGAVGQVEEVAEVRVEMVAARAVRERVRAAMRTAHPYEEVAHQVVEIDPGGRRRGSGRVGTLAESMTLADFADHVVRALPAHRSATRVAGDPASTVRTVALCGGSGDFLLSRADAAGADVYVTSDLRHHPVSEHRERPGACAVVDVPHWAAEWTWLPVAAREVAAALGDTVETRVSTIVTDPWTMALIAH</sequence>
<dbReference type="EMBL" id="BAAAPY010000004">
    <property type="protein sequence ID" value="GAA2076854.1"/>
    <property type="molecule type" value="Genomic_DNA"/>
</dbReference>
<dbReference type="Gene3D" id="3.30.70.120">
    <property type="match status" value="1"/>
</dbReference>
<dbReference type="InterPro" id="IPR002678">
    <property type="entry name" value="DUF34/NIF3"/>
</dbReference>
<dbReference type="InterPro" id="IPR015867">
    <property type="entry name" value="N-reg_PII/ATP_PRibTrfase_C"/>
</dbReference>
<comment type="caution">
    <text evidence="6">The sequence shown here is derived from an EMBL/GenBank/DDBJ whole genome shotgun (WGS) entry which is preliminary data.</text>
</comment>
<organism evidence="6 7">
    <name type="scientific">Aeromicrobium halocynthiae</name>
    <dbReference type="NCBI Taxonomy" id="560557"/>
    <lineage>
        <taxon>Bacteria</taxon>
        <taxon>Bacillati</taxon>
        <taxon>Actinomycetota</taxon>
        <taxon>Actinomycetes</taxon>
        <taxon>Propionibacteriales</taxon>
        <taxon>Nocardioidaceae</taxon>
        <taxon>Aeromicrobium</taxon>
    </lineage>
</organism>
<name>A0ABN2VY80_9ACTN</name>
<protein>
    <recommendedName>
        <fullName evidence="3 5">GTP cyclohydrolase 1 type 2 homolog</fullName>
    </recommendedName>
</protein>
<dbReference type="Pfam" id="PF01784">
    <property type="entry name" value="DUF34_NIF3"/>
    <property type="match status" value="1"/>
</dbReference>
<gene>
    <name evidence="6" type="ORF">GCM10009821_15420</name>
</gene>
<keyword evidence="7" id="KW-1185">Reference proteome</keyword>
<evidence type="ECO:0000256" key="5">
    <source>
        <dbReference type="PIRNR" id="PIRNR037489"/>
    </source>
</evidence>
<evidence type="ECO:0000313" key="6">
    <source>
        <dbReference type="EMBL" id="GAA2076854.1"/>
    </source>
</evidence>
<comment type="similarity">
    <text evidence="1 5">Belongs to the GTP cyclohydrolase I type 2/NIF3 family.</text>
</comment>
<evidence type="ECO:0000256" key="1">
    <source>
        <dbReference type="ARBA" id="ARBA00006964"/>
    </source>
</evidence>
<accession>A0ABN2VY80</accession>
<dbReference type="InterPro" id="IPR036069">
    <property type="entry name" value="DUF34/NIF3_sf"/>
</dbReference>
<proteinExistence type="inferred from homology"/>